<sequence length="185" mass="21501">MWETPAKEFIDFYNTERTNRYGIGGTLPAEFSHEYNKICHDGFRRVITIGDDGDRVIVIIKRVQMFQHIYNRIEGLPISMGGNKSIERCVLKEIAGLGLATKISALEDESEILKQWGFKFSEKIEAYNYYSHIPSNFSHIDKNKWKHKKGIKRMLAMENLTMNSLEKQNPHDLQDIQTLNDGFDK</sequence>
<evidence type="ECO:0000313" key="1">
    <source>
        <dbReference type="EMBL" id="SVB09291.1"/>
    </source>
</evidence>
<dbReference type="EMBL" id="UINC01028391">
    <property type="protein sequence ID" value="SVB09291.1"/>
    <property type="molecule type" value="Genomic_DNA"/>
</dbReference>
<protein>
    <submittedName>
        <fullName evidence="1">Uncharacterized protein</fullName>
    </submittedName>
</protein>
<proteinExistence type="predicted"/>
<gene>
    <name evidence="1" type="ORF">METZ01_LOCUS162145</name>
</gene>
<feature type="non-terminal residue" evidence="1">
    <location>
        <position position="185"/>
    </location>
</feature>
<reference evidence="1" key="1">
    <citation type="submission" date="2018-05" db="EMBL/GenBank/DDBJ databases">
        <authorList>
            <person name="Lanie J.A."/>
            <person name="Ng W.-L."/>
            <person name="Kazmierczak K.M."/>
            <person name="Andrzejewski T.M."/>
            <person name="Davidsen T.M."/>
            <person name="Wayne K.J."/>
            <person name="Tettelin H."/>
            <person name="Glass J.I."/>
            <person name="Rusch D."/>
            <person name="Podicherti R."/>
            <person name="Tsui H.-C.T."/>
            <person name="Winkler M.E."/>
        </authorList>
    </citation>
    <scope>NUCLEOTIDE SEQUENCE</scope>
</reference>
<dbReference type="AlphaFoldDB" id="A0A382B704"/>
<accession>A0A382B704</accession>
<organism evidence="1">
    <name type="scientific">marine metagenome</name>
    <dbReference type="NCBI Taxonomy" id="408172"/>
    <lineage>
        <taxon>unclassified sequences</taxon>
        <taxon>metagenomes</taxon>
        <taxon>ecological metagenomes</taxon>
    </lineage>
</organism>
<name>A0A382B704_9ZZZZ</name>